<comment type="caution">
    <text evidence="2">The sequence shown here is derived from an EMBL/GenBank/DDBJ whole genome shotgun (WGS) entry which is preliminary data.</text>
</comment>
<evidence type="ECO:0000313" key="2">
    <source>
        <dbReference type="EMBL" id="KAK4118468.1"/>
    </source>
</evidence>
<feature type="region of interest" description="Disordered" evidence="1">
    <location>
        <begin position="30"/>
        <end position="51"/>
    </location>
</feature>
<dbReference type="AlphaFoldDB" id="A0AAN6TPW8"/>
<dbReference type="Proteomes" id="UP001302602">
    <property type="component" value="Unassembled WGS sequence"/>
</dbReference>
<dbReference type="EMBL" id="MU853267">
    <property type="protein sequence ID" value="KAK4118468.1"/>
    <property type="molecule type" value="Genomic_DNA"/>
</dbReference>
<gene>
    <name evidence="2" type="ORF">N657DRAFT_372238</name>
</gene>
<evidence type="ECO:0000256" key="1">
    <source>
        <dbReference type="SAM" id="MobiDB-lite"/>
    </source>
</evidence>
<sequence>MSCFSLQYRSPFTKHQISSVTASTVDPTLAGRLAGAPSHRHRPPRLAPSHLHPLLPPSLHPVPQPANPLRFALVVFTHIIRASVHVLVSVPDTIIPGALSVAAPLLLRALARAQSCQYQPSFLRLAPSRPLRE</sequence>
<protein>
    <submittedName>
        <fullName evidence="2">Uncharacterized protein</fullName>
    </submittedName>
</protein>
<accession>A0AAN6TPW8</accession>
<reference evidence="2" key="1">
    <citation type="journal article" date="2023" name="Mol. Phylogenet. Evol.">
        <title>Genome-scale phylogeny and comparative genomics of the fungal order Sordariales.</title>
        <authorList>
            <person name="Hensen N."/>
            <person name="Bonometti L."/>
            <person name="Westerberg I."/>
            <person name="Brannstrom I.O."/>
            <person name="Guillou S."/>
            <person name="Cros-Aarteil S."/>
            <person name="Calhoun S."/>
            <person name="Haridas S."/>
            <person name="Kuo A."/>
            <person name="Mondo S."/>
            <person name="Pangilinan J."/>
            <person name="Riley R."/>
            <person name="LaButti K."/>
            <person name="Andreopoulos B."/>
            <person name="Lipzen A."/>
            <person name="Chen C."/>
            <person name="Yan M."/>
            <person name="Daum C."/>
            <person name="Ng V."/>
            <person name="Clum A."/>
            <person name="Steindorff A."/>
            <person name="Ohm R.A."/>
            <person name="Martin F."/>
            <person name="Silar P."/>
            <person name="Natvig D.O."/>
            <person name="Lalanne C."/>
            <person name="Gautier V."/>
            <person name="Ament-Velasquez S.L."/>
            <person name="Kruys A."/>
            <person name="Hutchinson M.I."/>
            <person name="Powell A.J."/>
            <person name="Barry K."/>
            <person name="Miller A.N."/>
            <person name="Grigoriev I.V."/>
            <person name="Debuchy R."/>
            <person name="Gladieux P."/>
            <person name="Hiltunen Thoren M."/>
            <person name="Johannesson H."/>
        </authorList>
    </citation>
    <scope>NUCLEOTIDE SEQUENCE</scope>
    <source>
        <strain evidence="2">CBS 731.68</strain>
    </source>
</reference>
<organism evidence="2 3">
    <name type="scientific">Parathielavia appendiculata</name>
    <dbReference type="NCBI Taxonomy" id="2587402"/>
    <lineage>
        <taxon>Eukaryota</taxon>
        <taxon>Fungi</taxon>
        <taxon>Dikarya</taxon>
        <taxon>Ascomycota</taxon>
        <taxon>Pezizomycotina</taxon>
        <taxon>Sordariomycetes</taxon>
        <taxon>Sordariomycetidae</taxon>
        <taxon>Sordariales</taxon>
        <taxon>Chaetomiaceae</taxon>
        <taxon>Parathielavia</taxon>
    </lineage>
</organism>
<reference evidence="2" key="2">
    <citation type="submission" date="2023-05" db="EMBL/GenBank/DDBJ databases">
        <authorList>
            <consortium name="Lawrence Berkeley National Laboratory"/>
            <person name="Steindorff A."/>
            <person name="Hensen N."/>
            <person name="Bonometti L."/>
            <person name="Westerberg I."/>
            <person name="Brannstrom I.O."/>
            <person name="Guillou S."/>
            <person name="Cros-Aarteil S."/>
            <person name="Calhoun S."/>
            <person name="Haridas S."/>
            <person name="Kuo A."/>
            <person name="Mondo S."/>
            <person name="Pangilinan J."/>
            <person name="Riley R."/>
            <person name="Labutti K."/>
            <person name="Andreopoulos B."/>
            <person name="Lipzen A."/>
            <person name="Chen C."/>
            <person name="Yanf M."/>
            <person name="Daum C."/>
            <person name="Ng V."/>
            <person name="Clum A."/>
            <person name="Ohm R."/>
            <person name="Martin F."/>
            <person name="Silar P."/>
            <person name="Natvig D."/>
            <person name="Lalanne C."/>
            <person name="Gautier V."/>
            <person name="Ament-Velasquez S.L."/>
            <person name="Kruys A."/>
            <person name="Hutchinson M.I."/>
            <person name="Powell A.J."/>
            <person name="Barry K."/>
            <person name="Miller A.N."/>
            <person name="Grigoriev I.V."/>
            <person name="Debuchy R."/>
            <person name="Gladieux P."/>
            <person name="Thoren M.H."/>
            <person name="Johannesson H."/>
        </authorList>
    </citation>
    <scope>NUCLEOTIDE SEQUENCE</scope>
    <source>
        <strain evidence="2">CBS 731.68</strain>
    </source>
</reference>
<dbReference type="RefSeq" id="XP_062642241.1">
    <property type="nucleotide sequence ID" value="XM_062787045.1"/>
</dbReference>
<evidence type="ECO:0000313" key="3">
    <source>
        <dbReference type="Proteomes" id="UP001302602"/>
    </source>
</evidence>
<proteinExistence type="predicted"/>
<keyword evidence="3" id="KW-1185">Reference proteome</keyword>
<name>A0AAN6TPW8_9PEZI</name>
<dbReference type="GeneID" id="87823815"/>